<comment type="subcellular location">
    <subcellularLocation>
        <location evidence="1">Secreted</location>
    </subcellularLocation>
</comment>
<dbReference type="PRINTS" id="PR00313">
    <property type="entry name" value="CABNDNGRPT"/>
</dbReference>
<accession>A0A1I3D375</accession>
<dbReference type="GO" id="GO:0005509">
    <property type="term" value="F:calcium ion binding"/>
    <property type="evidence" value="ECO:0007669"/>
    <property type="project" value="InterPro"/>
</dbReference>
<dbReference type="InterPro" id="IPR050557">
    <property type="entry name" value="RTX_toxin/Mannuronan_C5-epim"/>
</dbReference>
<dbReference type="InterPro" id="IPR011049">
    <property type="entry name" value="Serralysin-like_metalloprot_C"/>
</dbReference>
<feature type="compositionally biased region" description="Gly residues" evidence="3">
    <location>
        <begin position="342"/>
        <end position="364"/>
    </location>
</feature>
<organism evidence="4 5">
    <name type="scientific">Albimonas pacifica</name>
    <dbReference type="NCBI Taxonomy" id="1114924"/>
    <lineage>
        <taxon>Bacteria</taxon>
        <taxon>Pseudomonadati</taxon>
        <taxon>Pseudomonadota</taxon>
        <taxon>Alphaproteobacteria</taxon>
        <taxon>Rhodobacterales</taxon>
        <taxon>Paracoccaceae</taxon>
        <taxon>Albimonas</taxon>
    </lineage>
</organism>
<keyword evidence="2" id="KW-0964">Secreted</keyword>
<keyword evidence="5" id="KW-1185">Reference proteome</keyword>
<dbReference type="AlphaFoldDB" id="A0A1I3D375"/>
<evidence type="ECO:0000256" key="2">
    <source>
        <dbReference type="ARBA" id="ARBA00022525"/>
    </source>
</evidence>
<dbReference type="PROSITE" id="PS00330">
    <property type="entry name" value="HEMOLYSIN_CALCIUM"/>
    <property type="match status" value="1"/>
</dbReference>
<dbReference type="Proteomes" id="UP000199377">
    <property type="component" value="Unassembled WGS sequence"/>
</dbReference>
<name>A0A1I3D375_9RHOB</name>
<gene>
    <name evidence="4" type="ORF">SAMN05216258_102360</name>
</gene>
<dbReference type="Gene3D" id="2.150.10.10">
    <property type="entry name" value="Serralysin-like metalloprotease, C-terminal"/>
    <property type="match status" value="4"/>
</dbReference>
<dbReference type="Pfam" id="PF00353">
    <property type="entry name" value="HemolysinCabind"/>
    <property type="match status" value="5"/>
</dbReference>
<evidence type="ECO:0000256" key="3">
    <source>
        <dbReference type="SAM" id="MobiDB-lite"/>
    </source>
</evidence>
<dbReference type="STRING" id="1114924.SAMN05216258_102360"/>
<dbReference type="PANTHER" id="PTHR38340">
    <property type="entry name" value="S-LAYER PROTEIN"/>
    <property type="match status" value="1"/>
</dbReference>
<dbReference type="SUPFAM" id="SSF51120">
    <property type="entry name" value="beta-Roll"/>
    <property type="match status" value="3"/>
</dbReference>
<dbReference type="RefSeq" id="WP_177236143.1">
    <property type="nucleotide sequence ID" value="NZ_FOQH01000002.1"/>
</dbReference>
<dbReference type="EMBL" id="FOQH01000002">
    <property type="protein sequence ID" value="SFH81162.1"/>
    <property type="molecule type" value="Genomic_DNA"/>
</dbReference>
<dbReference type="GO" id="GO:0005576">
    <property type="term" value="C:extracellular region"/>
    <property type="evidence" value="ECO:0007669"/>
    <property type="project" value="UniProtKB-SubCell"/>
</dbReference>
<feature type="region of interest" description="Disordered" evidence="3">
    <location>
        <begin position="269"/>
        <end position="365"/>
    </location>
</feature>
<reference evidence="4 5" key="1">
    <citation type="submission" date="2016-10" db="EMBL/GenBank/DDBJ databases">
        <authorList>
            <person name="de Groot N.N."/>
        </authorList>
    </citation>
    <scope>NUCLEOTIDE SEQUENCE [LARGE SCALE GENOMIC DNA]</scope>
    <source>
        <strain evidence="4 5">CGMCC 1.11030</strain>
    </source>
</reference>
<protein>
    <submittedName>
        <fullName evidence="4">Hemolysin-type calcium-binding repeat-containing protein</fullName>
    </submittedName>
</protein>
<dbReference type="InterPro" id="IPR001343">
    <property type="entry name" value="Hemolysn_Ca-bd"/>
</dbReference>
<sequence>MPGRKAKFKQTSALAEGYESPAEALARIYGAEDFDLTFERTGRKGELVLEGAGLRAVLRVTLDRKGREKDIEQVEIRDAAGRLLARGENLEADVDRFFRELNRALDHYEDGDVDGALHHLANLYEDLPMRFVGTRAGDRILGTTGADAILGRGGSDVILGSLGRDMVDGGGGYNSLFYGSVEVKTRQEGLKADLSKNKATILGDKQEIRKFVELGGTDGRDQIKGDARGNYLSGGDGDDRLDGAGGDDFVYGGNGRDRLFGGSGDDYVDGGNGDDEVSGGSGDDFVYGGAGHDAVDGDSGDDTLEGGAGNDTVNGGSGADVVRGGEGDDTVSGGSGDDVVDGGSGDDTLEGGGGTDTLTGGGGADEFRLSSQTGADVAADFQPGEDRIRADVPFAELTFTDIEGGTEIRTSGGALVGTVLGVDAATLNDADAFL</sequence>
<evidence type="ECO:0000313" key="5">
    <source>
        <dbReference type="Proteomes" id="UP000199377"/>
    </source>
</evidence>
<dbReference type="InterPro" id="IPR018511">
    <property type="entry name" value="Hemolysin-typ_Ca-bd_CS"/>
</dbReference>
<evidence type="ECO:0000256" key="1">
    <source>
        <dbReference type="ARBA" id="ARBA00004613"/>
    </source>
</evidence>
<proteinExistence type="predicted"/>
<evidence type="ECO:0000313" key="4">
    <source>
        <dbReference type="EMBL" id="SFH81162.1"/>
    </source>
</evidence>
<dbReference type="PANTHER" id="PTHR38340:SF1">
    <property type="entry name" value="S-LAYER PROTEIN"/>
    <property type="match status" value="1"/>
</dbReference>